<keyword evidence="3" id="KW-0479">Metal-binding</keyword>
<dbReference type="PANTHER" id="PTHR43595">
    <property type="entry name" value="37S RIBOSOMAL PROTEIN S26, MITOCHONDRIAL"/>
    <property type="match status" value="1"/>
</dbReference>
<dbReference type="Gene3D" id="3.55.40.20">
    <property type="entry name" value="Iron/manganese superoxide dismutase, C-terminal domain"/>
    <property type="match status" value="1"/>
</dbReference>
<comment type="similarity">
    <text evidence="1">Belongs to the iron/manganese superoxide dismutase family.</text>
</comment>
<dbReference type="EMBL" id="JANBUL010000257">
    <property type="protein sequence ID" value="KAJ2777975.1"/>
    <property type="molecule type" value="Genomic_DNA"/>
</dbReference>
<dbReference type="SUPFAM" id="SSF54719">
    <property type="entry name" value="Fe,Mn superoxide dismutase (SOD), C-terminal domain"/>
    <property type="match status" value="1"/>
</dbReference>
<protein>
    <recommendedName>
        <fullName evidence="2">superoxide dismutase</fullName>
        <ecNumber evidence="2">1.15.1.1</ecNumber>
    </recommendedName>
</protein>
<dbReference type="InterPro" id="IPR036314">
    <property type="entry name" value="SOD_C_sf"/>
</dbReference>
<dbReference type="OrthoDB" id="275227at2759"/>
<sequence length="240" mass="26814">MDQRIGAAGLHQRATLPYVAKKGLAPFLSGQALEFLYDGRQSELLDNVNRLTGGTENEGKGLVSVIYSAVEDPSQGALLNYASQAWCMDFFLQSLTDQPRPPGESVRRTIAEQFGSFERFKDTFSQHALGLFGSGWTWLVQNESGQLSVINTFNGTSPLTALRSNPYTKARGVSYSNISRRTDTRPFVRLAPILGLNMWQEAYVPDYGINKDAYVQRFWEVVNWSAVDERLMSAGRSPRM</sequence>
<name>A0A9W8H6N5_9FUNG</name>
<keyword evidence="8" id="KW-1185">Reference proteome</keyword>
<evidence type="ECO:0000256" key="4">
    <source>
        <dbReference type="ARBA" id="ARBA00023002"/>
    </source>
</evidence>
<keyword evidence="4" id="KW-0560">Oxidoreductase</keyword>
<evidence type="ECO:0000256" key="3">
    <source>
        <dbReference type="ARBA" id="ARBA00022723"/>
    </source>
</evidence>
<accession>A0A9W8H6N5</accession>
<reference evidence="7" key="1">
    <citation type="submission" date="2022-07" db="EMBL/GenBank/DDBJ databases">
        <title>Phylogenomic reconstructions and comparative analyses of Kickxellomycotina fungi.</title>
        <authorList>
            <person name="Reynolds N.K."/>
            <person name="Stajich J.E."/>
            <person name="Barry K."/>
            <person name="Grigoriev I.V."/>
            <person name="Crous P."/>
            <person name="Smith M.E."/>
        </authorList>
    </citation>
    <scope>NUCLEOTIDE SEQUENCE</scope>
    <source>
        <strain evidence="7">NBRC 105414</strain>
    </source>
</reference>
<evidence type="ECO:0000259" key="6">
    <source>
        <dbReference type="Pfam" id="PF02777"/>
    </source>
</evidence>
<evidence type="ECO:0000256" key="1">
    <source>
        <dbReference type="ARBA" id="ARBA00008714"/>
    </source>
</evidence>
<dbReference type="InterPro" id="IPR019832">
    <property type="entry name" value="Mn/Fe_SOD_C"/>
</dbReference>
<dbReference type="PANTHER" id="PTHR43595:SF2">
    <property type="entry name" value="SMALL RIBOSOMAL SUBUNIT PROTEIN MS42"/>
    <property type="match status" value="1"/>
</dbReference>
<gene>
    <name evidence="7" type="ORF">H4R18_004875</name>
</gene>
<feature type="domain" description="Manganese/iron superoxide dismutase C-terminal" evidence="6">
    <location>
        <begin position="186"/>
        <end position="230"/>
    </location>
</feature>
<dbReference type="GO" id="GO:0005737">
    <property type="term" value="C:cytoplasm"/>
    <property type="evidence" value="ECO:0007669"/>
    <property type="project" value="TreeGrafter"/>
</dbReference>
<dbReference type="InterPro" id="IPR036324">
    <property type="entry name" value="Mn/Fe_SOD_N_sf"/>
</dbReference>
<dbReference type="GO" id="GO:0004784">
    <property type="term" value="F:superoxide dismutase activity"/>
    <property type="evidence" value="ECO:0007669"/>
    <property type="project" value="UniProtKB-EC"/>
</dbReference>
<comment type="function">
    <text evidence="5">Component of the mitochondrial ribosome (mitoribosome), a dedicated translation machinery responsible for the synthesis of mitochondrial genome-encoded proteins, including at least some of the essential transmembrane subunits of the mitochondrial respiratory chain. The mitoribosomes are attached to the mitochondrial inner membrane and translation products are cotranslationally integrated into the membrane.</text>
</comment>
<dbReference type="InterPro" id="IPR001189">
    <property type="entry name" value="Mn/Fe_SOD"/>
</dbReference>
<evidence type="ECO:0000256" key="2">
    <source>
        <dbReference type="ARBA" id="ARBA00012682"/>
    </source>
</evidence>
<evidence type="ECO:0000313" key="8">
    <source>
        <dbReference type="Proteomes" id="UP001140217"/>
    </source>
</evidence>
<dbReference type="AlphaFoldDB" id="A0A9W8H6N5"/>
<organism evidence="7 8">
    <name type="scientific">Coemansia javaensis</name>
    <dbReference type="NCBI Taxonomy" id="2761396"/>
    <lineage>
        <taxon>Eukaryota</taxon>
        <taxon>Fungi</taxon>
        <taxon>Fungi incertae sedis</taxon>
        <taxon>Zoopagomycota</taxon>
        <taxon>Kickxellomycotina</taxon>
        <taxon>Kickxellomycetes</taxon>
        <taxon>Kickxellales</taxon>
        <taxon>Kickxellaceae</taxon>
        <taxon>Coemansia</taxon>
    </lineage>
</organism>
<dbReference type="PIRSF" id="PIRSF000349">
    <property type="entry name" value="SODismutase"/>
    <property type="match status" value="1"/>
</dbReference>
<dbReference type="Pfam" id="PF02777">
    <property type="entry name" value="Sod_Fe_C"/>
    <property type="match status" value="2"/>
</dbReference>
<dbReference type="SUPFAM" id="SSF46609">
    <property type="entry name" value="Fe,Mn superoxide dismutase (SOD), N-terminal domain"/>
    <property type="match status" value="1"/>
</dbReference>
<evidence type="ECO:0000313" key="7">
    <source>
        <dbReference type="EMBL" id="KAJ2777975.1"/>
    </source>
</evidence>
<comment type="caution">
    <text evidence="7">The sequence shown here is derived from an EMBL/GenBank/DDBJ whole genome shotgun (WGS) entry which is preliminary data.</text>
</comment>
<proteinExistence type="inferred from homology"/>
<evidence type="ECO:0000256" key="5">
    <source>
        <dbReference type="ARBA" id="ARBA00037226"/>
    </source>
</evidence>
<dbReference type="Proteomes" id="UP001140217">
    <property type="component" value="Unassembled WGS sequence"/>
</dbReference>
<dbReference type="GO" id="GO:0046872">
    <property type="term" value="F:metal ion binding"/>
    <property type="evidence" value="ECO:0007669"/>
    <property type="project" value="UniProtKB-KW"/>
</dbReference>
<feature type="domain" description="Manganese/iron superoxide dismutase C-terminal" evidence="6">
    <location>
        <begin position="104"/>
        <end position="161"/>
    </location>
</feature>
<dbReference type="EC" id="1.15.1.1" evidence="2"/>